<reference evidence="3 4" key="1">
    <citation type="submission" date="2023-10" db="EMBL/GenBank/DDBJ databases">
        <title>Culture-based analysis of two novel bacteria associated with mangrove crab gills.</title>
        <authorList>
            <person name="Yang X."/>
            <person name="Garuglieri E."/>
            <person name="Van Goethem M.W."/>
            <person name="Fusi M."/>
            <person name="Marasco R."/>
            <person name="Daffonchio D.G."/>
        </authorList>
    </citation>
    <scope>NUCLEOTIDE SEQUENCE</scope>
    <source>
        <strain evidence="3">UG2-1</strain>
        <strain evidence="2">UG2-2</strain>
        <strain evidence="4">UG2_2</strain>
    </source>
</reference>
<dbReference type="EMBL" id="CP136925">
    <property type="protein sequence ID" value="WXA14227.1"/>
    <property type="molecule type" value="Genomic_DNA"/>
</dbReference>
<organism evidence="3">
    <name type="scientific">Mangrovimonas cancribranchiae</name>
    <dbReference type="NCBI Taxonomy" id="3080055"/>
    <lineage>
        <taxon>Bacteria</taxon>
        <taxon>Pseudomonadati</taxon>
        <taxon>Bacteroidota</taxon>
        <taxon>Flavobacteriia</taxon>
        <taxon>Flavobacteriales</taxon>
        <taxon>Flavobacteriaceae</taxon>
        <taxon>Mangrovimonas</taxon>
    </lineage>
</organism>
<evidence type="ECO:0000313" key="3">
    <source>
        <dbReference type="EMBL" id="WXA14227.1"/>
    </source>
</evidence>
<evidence type="ECO:0000313" key="2">
    <source>
        <dbReference type="EMBL" id="WXA03351.1"/>
    </source>
</evidence>
<proteinExistence type="predicted"/>
<keyword evidence="4" id="KW-1185">Reference proteome</keyword>
<dbReference type="KEGG" id="mcaa:R3L15_04960"/>
<dbReference type="Proteomes" id="UP001368318">
    <property type="component" value="Chromosome"/>
</dbReference>
<dbReference type="RefSeq" id="WP_338733596.1">
    <property type="nucleotide sequence ID" value="NZ_CP136924.1"/>
</dbReference>
<dbReference type="AlphaFoldDB" id="A0AAU6P9A9"/>
<keyword evidence="1" id="KW-0175">Coiled coil</keyword>
<feature type="coiled-coil region" evidence="1">
    <location>
        <begin position="567"/>
        <end position="626"/>
    </location>
</feature>
<evidence type="ECO:0000313" key="4">
    <source>
        <dbReference type="Proteomes" id="UP001368318"/>
    </source>
</evidence>
<accession>A0AAU6P9A9</accession>
<name>A0AAU6P9A9_9FLAO</name>
<sequence length="679" mass="80084">MRELIDKFLIKNSKKLQFTGNVYTYNQNIDRNILNRLVDKYNIAFEEEVLTINDNYLAIFIDEIFEDNSSSWTRMDRNHYLSSIINENYLISLYSEETQGSNKRPDNLKIIQWDEIDEIKLFEDDDEDLFFRFFISNSTDTVDIYSERFATQSLKTCRELLKLFDSIKDADSSQIKSSYQEQVDNLIGQEKYQEALNLTNDLILEEENHTEYSRDYVLASVHKPKLLFLTDKLNESLKAVNDLIQLCDELKEEESVNEVYVLAYELKSEICYKMQQFDLAIKNIGFCERLIEENNFEGISKGEIREIKEAKTKYYNALINEFSKVSADNRKQVFISNEIHPSENFLTLKKQNLPLDISFPFGHPHINNIYTCHPLKNNHYIPLAKIKQELFKDRVSEFCYLMQCLGATKIEISTSNNKTIENNSKSSLKVDANIDYKVTRAKVDYQMDKEEENKQIELLGIKKVQTFKPTNKPYIPEDLIWYNSETSWQRLANQRINGNIAVHTENIVSMFNEVVSNNEINKINAELKFLLPKIGVDYNKENEIKTNSKETLEWGVFVQFQDKELLEQKKTIEIPEINNKIEKYKEEVAFMIEDDGLIDDGERRMLERKQKKYGLTKEQAEAVEQELLFNPNEIKYIEEYKLMLEEGSITETERKMLTRYAKRYDIDETRQQELEDSLN</sequence>
<dbReference type="EMBL" id="CP136924">
    <property type="protein sequence ID" value="WXA03351.1"/>
    <property type="molecule type" value="Genomic_DNA"/>
</dbReference>
<evidence type="ECO:0000256" key="1">
    <source>
        <dbReference type="SAM" id="Coils"/>
    </source>
</evidence>
<gene>
    <name evidence="3" type="ORF">R3L15_04960</name>
    <name evidence="2" type="ORF">R3L16_02440</name>
</gene>
<protein>
    <submittedName>
        <fullName evidence="3">Uncharacterized protein</fullName>
    </submittedName>
</protein>